<dbReference type="EMBL" id="QFQS01000002">
    <property type="protein sequence ID" value="PZQ97849.1"/>
    <property type="molecule type" value="Genomic_DNA"/>
</dbReference>
<proteinExistence type="predicted"/>
<evidence type="ECO:0000256" key="1">
    <source>
        <dbReference type="SAM" id="Phobius"/>
    </source>
</evidence>
<keyword evidence="1" id="KW-0812">Transmembrane</keyword>
<reference evidence="2 3" key="1">
    <citation type="submission" date="2017-08" db="EMBL/GenBank/DDBJ databases">
        <title>Infants hospitalized years apart are colonized by the same room-sourced microbial strains.</title>
        <authorList>
            <person name="Brooks B."/>
            <person name="Olm M.R."/>
            <person name="Firek B.A."/>
            <person name="Baker R."/>
            <person name="Thomas B.C."/>
            <person name="Morowitz M.J."/>
            <person name="Banfield J.F."/>
        </authorList>
    </citation>
    <scope>NUCLEOTIDE SEQUENCE [LARGE SCALE GENOMIC DNA]</scope>
    <source>
        <strain evidence="2">S2_003_000_R2_11</strain>
    </source>
</reference>
<keyword evidence="1" id="KW-0472">Membrane</keyword>
<protein>
    <submittedName>
        <fullName evidence="2">Uncharacterized protein</fullName>
    </submittedName>
</protein>
<feature type="transmembrane region" description="Helical" evidence="1">
    <location>
        <begin position="43"/>
        <end position="60"/>
    </location>
</feature>
<evidence type="ECO:0000313" key="2">
    <source>
        <dbReference type="EMBL" id="PZQ97849.1"/>
    </source>
</evidence>
<dbReference type="Proteomes" id="UP000248975">
    <property type="component" value="Unassembled WGS sequence"/>
</dbReference>
<dbReference type="AlphaFoldDB" id="A0A2W5S7Q7"/>
<sequence length="61" mass="6557">MSMAHRVAGTSGFPHLQGRRKATICNTNIGGGHRGDLMRSNKLKIIVALMLAFALAIPILE</sequence>
<name>A0A2W5S7Q7_CERSP</name>
<gene>
    <name evidence="2" type="ORF">DI533_11915</name>
</gene>
<organism evidence="2 3">
    <name type="scientific">Cereibacter sphaeroides</name>
    <name type="common">Rhodobacter sphaeroides</name>
    <dbReference type="NCBI Taxonomy" id="1063"/>
    <lineage>
        <taxon>Bacteria</taxon>
        <taxon>Pseudomonadati</taxon>
        <taxon>Pseudomonadota</taxon>
        <taxon>Alphaproteobacteria</taxon>
        <taxon>Rhodobacterales</taxon>
        <taxon>Paracoccaceae</taxon>
        <taxon>Cereibacter</taxon>
    </lineage>
</organism>
<keyword evidence="1" id="KW-1133">Transmembrane helix</keyword>
<evidence type="ECO:0000313" key="3">
    <source>
        <dbReference type="Proteomes" id="UP000248975"/>
    </source>
</evidence>
<comment type="caution">
    <text evidence="2">The sequence shown here is derived from an EMBL/GenBank/DDBJ whole genome shotgun (WGS) entry which is preliminary data.</text>
</comment>
<accession>A0A2W5S7Q7</accession>